<dbReference type="EMBL" id="QMEB01000142">
    <property type="protein sequence ID" value="NMG21164.1"/>
    <property type="molecule type" value="Genomic_DNA"/>
</dbReference>
<dbReference type="InterPro" id="IPR041049">
    <property type="entry name" value="DUF5615"/>
</dbReference>
<accession>A0ABX1P9Q4</accession>
<gene>
    <name evidence="2" type="ORF">DP116_17600</name>
</gene>
<dbReference type="InterPro" id="IPR029060">
    <property type="entry name" value="PIN-like_dom_sf"/>
</dbReference>
<keyword evidence="3" id="KW-1185">Reference proteome</keyword>
<evidence type="ECO:0000259" key="1">
    <source>
        <dbReference type="Pfam" id="PF18480"/>
    </source>
</evidence>
<name>A0ABX1P9Q4_9CYAN</name>
<organism evidence="2 3">
    <name type="scientific">Brasilonema bromeliae SPC951</name>
    <dbReference type="NCBI Taxonomy" id="385972"/>
    <lineage>
        <taxon>Bacteria</taxon>
        <taxon>Bacillati</taxon>
        <taxon>Cyanobacteriota</taxon>
        <taxon>Cyanophyceae</taxon>
        <taxon>Nostocales</taxon>
        <taxon>Scytonemataceae</taxon>
        <taxon>Brasilonema</taxon>
        <taxon>Bromeliae group (in: Brasilonema)</taxon>
    </lineage>
</organism>
<reference evidence="2 3" key="1">
    <citation type="submission" date="2018-06" db="EMBL/GenBank/DDBJ databases">
        <title>Comparative genomics of Brasilonema spp. strains.</title>
        <authorList>
            <person name="Alvarenga D.O."/>
            <person name="Fiore M.F."/>
            <person name="Varani A.M."/>
        </authorList>
    </citation>
    <scope>NUCLEOTIDE SEQUENCE [LARGE SCALE GENOMIC DNA]</scope>
    <source>
        <strain evidence="2 3">SPC951</strain>
    </source>
</reference>
<dbReference type="Proteomes" id="UP000718564">
    <property type="component" value="Unassembled WGS sequence"/>
</dbReference>
<evidence type="ECO:0000313" key="3">
    <source>
        <dbReference type="Proteomes" id="UP000718564"/>
    </source>
</evidence>
<evidence type="ECO:0000313" key="2">
    <source>
        <dbReference type="EMBL" id="NMG21164.1"/>
    </source>
</evidence>
<dbReference type="SUPFAM" id="SSF88723">
    <property type="entry name" value="PIN domain-like"/>
    <property type="match status" value="1"/>
</dbReference>
<comment type="caution">
    <text evidence="2">The sequence shown here is derived from an EMBL/GenBank/DDBJ whole genome shotgun (WGS) entry which is preliminary data.</text>
</comment>
<dbReference type="Pfam" id="PF18480">
    <property type="entry name" value="DUF5615"/>
    <property type="match status" value="1"/>
</dbReference>
<dbReference type="RefSeq" id="WP_169156412.1">
    <property type="nucleotide sequence ID" value="NZ_CAWPJE010000135.1"/>
</dbReference>
<feature type="domain" description="DUF5615" evidence="1">
    <location>
        <begin position="1"/>
        <end position="109"/>
    </location>
</feature>
<proteinExistence type="predicted"/>
<sequence length="118" mass="14023">MRFLVDESTGVIVARWLREQGYEVFSVYEEARGINDDDIIQKAFAENWILITNDKDFGEKVYREQRPHRGVILLRLDNEKATNKIATLQQLLEMYPPEQLFNNFIVVTERQIRFSRSQ</sequence>
<protein>
    <recommendedName>
        <fullName evidence="1">DUF5615 domain-containing protein</fullName>
    </recommendedName>
</protein>